<keyword evidence="3" id="KW-0732">Signal</keyword>
<evidence type="ECO:0000256" key="1">
    <source>
        <dbReference type="ARBA" id="ARBA00008645"/>
    </source>
</evidence>
<evidence type="ECO:0000313" key="4">
    <source>
        <dbReference type="EMBL" id="GFZ10161.1"/>
    </source>
</evidence>
<feature type="signal peptide" evidence="3">
    <location>
        <begin position="1"/>
        <end position="17"/>
    </location>
</feature>
<comment type="similarity">
    <text evidence="1">Belongs to the AB hydrolase superfamily.</text>
</comment>
<feature type="region of interest" description="Disordered" evidence="2">
    <location>
        <begin position="78"/>
        <end position="105"/>
    </location>
</feature>
<comment type="caution">
    <text evidence="4">The sequence shown here is derived from an EMBL/GenBank/DDBJ whole genome shotgun (WGS) entry which is preliminary data.</text>
</comment>
<feature type="compositionally biased region" description="Polar residues" evidence="2">
    <location>
        <begin position="26"/>
        <end position="36"/>
    </location>
</feature>
<protein>
    <submittedName>
        <fullName evidence="4">Alpha/beta-Hydrolases superfamily protein</fullName>
    </submittedName>
</protein>
<dbReference type="PANTHER" id="PTHR43039">
    <property type="entry name" value="ESTERASE-RELATED"/>
    <property type="match status" value="1"/>
</dbReference>
<feature type="chain" id="PRO_5029768868" evidence="3">
    <location>
        <begin position="18"/>
        <end position="318"/>
    </location>
</feature>
<reference evidence="4 5" key="1">
    <citation type="submission" date="2019-07" db="EMBL/GenBank/DDBJ databases">
        <title>De Novo Assembly of kiwifruit Actinidia rufa.</title>
        <authorList>
            <person name="Sugita-Konishi S."/>
            <person name="Sato K."/>
            <person name="Mori E."/>
            <person name="Abe Y."/>
            <person name="Kisaki G."/>
            <person name="Hamano K."/>
            <person name="Suezawa K."/>
            <person name="Otani M."/>
            <person name="Fukuda T."/>
            <person name="Manabe T."/>
            <person name="Gomi K."/>
            <person name="Tabuchi M."/>
            <person name="Akimitsu K."/>
            <person name="Kataoka I."/>
        </authorList>
    </citation>
    <scope>NUCLEOTIDE SEQUENCE [LARGE SCALE GENOMIC DNA]</scope>
    <source>
        <strain evidence="5">cv. Fuchu</strain>
    </source>
</reference>
<dbReference type="GO" id="GO:0016787">
    <property type="term" value="F:hydrolase activity"/>
    <property type="evidence" value="ECO:0007669"/>
    <property type="project" value="UniProtKB-KW"/>
</dbReference>
<keyword evidence="5" id="KW-1185">Reference proteome</keyword>
<evidence type="ECO:0000256" key="2">
    <source>
        <dbReference type="SAM" id="MobiDB-lite"/>
    </source>
</evidence>
<accession>A0A7J0GHG0</accession>
<gene>
    <name evidence="4" type="ORF">Acr_21g0007600</name>
</gene>
<proteinExistence type="inferred from homology"/>
<dbReference type="OrthoDB" id="408373at2759"/>
<feature type="region of interest" description="Disordered" evidence="2">
    <location>
        <begin position="13"/>
        <end position="56"/>
    </location>
</feature>
<dbReference type="InterPro" id="IPR029058">
    <property type="entry name" value="AB_hydrolase_fold"/>
</dbReference>
<organism evidence="4 5">
    <name type="scientific">Actinidia rufa</name>
    <dbReference type="NCBI Taxonomy" id="165716"/>
    <lineage>
        <taxon>Eukaryota</taxon>
        <taxon>Viridiplantae</taxon>
        <taxon>Streptophyta</taxon>
        <taxon>Embryophyta</taxon>
        <taxon>Tracheophyta</taxon>
        <taxon>Spermatophyta</taxon>
        <taxon>Magnoliopsida</taxon>
        <taxon>eudicotyledons</taxon>
        <taxon>Gunneridae</taxon>
        <taxon>Pentapetalae</taxon>
        <taxon>asterids</taxon>
        <taxon>Ericales</taxon>
        <taxon>Actinidiaceae</taxon>
        <taxon>Actinidia</taxon>
    </lineage>
</organism>
<evidence type="ECO:0000256" key="3">
    <source>
        <dbReference type="SAM" id="SignalP"/>
    </source>
</evidence>
<evidence type="ECO:0000313" key="5">
    <source>
        <dbReference type="Proteomes" id="UP000585474"/>
    </source>
</evidence>
<dbReference type="SUPFAM" id="SSF53474">
    <property type="entry name" value="alpha/beta-Hydrolases"/>
    <property type="match status" value="1"/>
</dbReference>
<sequence length="318" mass="33946">MNHQLLLLPISLPPSLSLSLSPPPQNGSEPSGSTQRPGRGLWRENPGSGPRLRDRPVGVAEDPALYLAVLPASFSTTSSVPAASTRTTSTSTATPPSMPTSTTSSASSTLRILDALAVDRCAYVGHSISAMIGILAAIPPPRALLQTRPHRRLSQVGVVHSGSYYLGKNIGIRAILFLNDRDYHGGFEQGEIEKVFSAMNANYEAWVSGFAPLAVGADVPAAVREFSRTLFNMRPDISLFVSRTVFNSDFRGVLGLVKVPCCIIQTAKDVSVPASVAVYLKNHLGGRNAIEMLPTEGHLPHMSAPGMLAAVLRRHLPR</sequence>
<dbReference type="Gene3D" id="3.40.50.1820">
    <property type="entry name" value="alpha/beta hydrolase"/>
    <property type="match status" value="1"/>
</dbReference>
<dbReference type="EMBL" id="BJWL01000021">
    <property type="protein sequence ID" value="GFZ10161.1"/>
    <property type="molecule type" value="Genomic_DNA"/>
</dbReference>
<keyword evidence="4" id="KW-0378">Hydrolase</keyword>
<name>A0A7J0GHG0_9ERIC</name>
<dbReference type="AlphaFoldDB" id="A0A7J0GHG0"/>
<dbReference type="Proteomes" id="UP000585474">
    <property type="component" value="Unassembled WGS sequence"/>
</dbReference>